<comment type="caution">
    <text evidence="1">The sequence shown here is derived from an EMBL/GenBank/DDBJ whole genome shotgun (WGS) entry which is preliminary data.</text>
</comment>
<gene>
    <name evidence="1" type="ORF">I5L79_15705</name>
</gene>
<organism evidence="1 2">
    <name type="scientific">Hymenobacter guriensis</name>
    <dbReference type="NCBI Taxonomy" id="2793065"/>
    <lineage>
        <taxon>Bacteria</taxon>
        <taxon>Pseudomonadati</taxon>
        <taxon>Bacteroidota</taxon>
        <taxon>Cytophagia</taxon>
        <taxon>Cytophagales</taxon>
        <taxon>Hymenobacteraceae</taxon>
        <taxon>Hymenobacter</taxon>
    </lineage>
</organism>
<evidence type="ECO:0008006" key="3">
    <source>
        <dbReference type="Google" id="ProtNLM"/>
    </source>
</evidence>
<accession>A0ABS0L6I0</accession>
<sequence length="128" mass="14390">MEPTVGVTESQWVDDVPLEECALCPVCGELLAWHEELCQQDAVAATPHEIPLKTAGLHAGDGFAFRLGERIWRENTTAYQVLWRGQVKERQPLTGYLVRVNVYRLDDGHWDCYYEAELIATTGTLDAA</sequence>
<dbReference type="EMBL" id="JADWYK010000010">
    <property type="protein sequence ID" value="MBG8554999.1"/>
    <property type="molecule type" value="Genomic_DNA"/>
</dbReference>
<reference evidence="1 2" key="1">
    <citation type="submission" date="2020-11" db="EMBL/GenBank/DDBJ databases">
        <title>Hymenobacter sp.</title>
        <authorList>
            <person name="Kim M.K."/>
        </authorList>
    </citation>
    <scope>NUCLEOTIDE SEQUENCE [LARGE SCALE GENOMIC DNA]</scope>
    <source>
        <strain evidence="1 2">BT594</strain>
    </source>
</reference>
<protein>
    <recommendedName>
        <fullName evidence="3">DUF3850 domain-containing protein</fullName>
    </recommendedName>
</protein>
<proteinExistence type="predicted"/>
<keyword evidence="2" id="KW-1185">Reference proteome</keyword>
<evidence type="ECO:0000313" key="2">
    <source>
        <dbReference type="Proteomes" id="UP000601099"/>
    </source>
</evidence>
<evidence type="ECO:0000313" key="1">
    <source>
        <dbReference type="EMBL" id="MBG8554999.1"/>
    </source>
</evidence>
<name>A0ABS0L6I0_9BACT</name>
<dbReference type="RefSeq" id="WP_231403143.1">
    <property type="nucleotide sequence ID" value="NZ_JADWYK010000010.1"/>
</dbReference>
<dbReference type="Proteomes" id="UP000601099">
    <property type="component" value="Unassembled WGS sequence"/>
</dbReference>